<dbReference type="InterPro" id="IPR000792">
    <property type="entry name" value="Tscrpt_reg_LuxR_C"/>
</dbReference>
<sequence>MMRGHKKVVKIIMSYASIVFGLKHIIEQFEFIERVTLSNGLEPCAVERLRPDILLLEDTIAYAHAQKLAEWKSSRVVDHIIVLYDKDKDLRVDELWKCHIVSYLPFHSNPKQLMLALEGELCGFSVMPVHMAKQVEVSQSLRSPSSMLTENEQQVLEQVAAGRTNTEIARMMHLSVRTVETHLNKIYRKLGARNRVEAVCKYIQSTAP</sequence>
<evidence type="ECO:0000313" key="6">
    <source>
        <dbReference type="Proteomes" id="UP000677918"/>
    </source>
</evidence>
<name>A0A8J4M317_9BACL</name>
<dbReference type="RefSeq" id="WP_315910949.1">
    <property type="nucleotide sequence ID" value="NZ_QQSZ01000004.1"/>
</dbReference>
<evidence type="ECO:0000256" key="2">
    <source>
        <dbReference type="ARBA" id="ARBA00023125"/>
    </source>
</evidence>
<dbReference type="PRINTS" id="PR00038">
    <property type="entry name" value="HTHLUXR"/>
</dbReference>
<evidence type="ECO:0000313" key="5">
    <source>
        <dbReference type="EMBL" id="GIQ69111.1"/>
    </source>
</evidence>
<accession>A0A8J4M317</accession>
<keyword evidence="6" id="KW-1185">Reference proteome</keyword>
<dbReference type="InterPro" id="IPR016032">
    <property type="entry name" value="Sig_transdc_resp-reg_C-effctor"/>
</dbReference>
<evidence type="ECO:0000259" key="4">
    <source>
        <dbReference type="PROSITE" id="PS50043"/>
    </source>
</evidence>
<comment type="caution">
    <text evidence="5">The sequence shown here is derived from an EMBL/GenBank/DDBJ whole genome shotgun (WGS) entry which is preliminary data.</text>
</comment>
<dbReference type="PANTHER" id="PTHR44688:SF16">
    <property type="entry name" value="DNA-BINDING TRANSCRIPTIONAL ACTIVATOR DEVR_DOSR"/>
    <property type="match status" value="1"/>
</dbReference>
<organism evidence="5 6">
    <name type="scientific">Xylanibacillus composti</name>
    <dbReference type="NCBI Taxonomy" id="1572762"/>
    <lineage>
        <taxon>Bacteria</taxon>
        <taxon>Bacillati</taxon>
        <taxon>Bacillota</taxon>
        <taxon>Bacilli</taxon>
        <taxon>Bacillales</taxon>
        <taxon>Paenibacillaceae</taxon>
        <taxon>Xylanibacillus</taxon>
    </lineage>
</organism>
<evidence type="ECO:0000256" key="1">
    <source>
        <dbReference type="ARBA" id="ARBA00023015"/>
    </source>
</evidence>
<keyword evidence="3" id="KW-0804">Transcription</keyword>
<dbReference type="GO" id="GO:0003677">
    <property type="term" value="F:DNA binding"/>
    <property type="evidence" value="ECO:0007669"/>
    <property type="project" value="UniProtKB-KW"/>
</dbReference>
<reference evidence="5" key="1">
    <citation type="submission" date="2021-04" db="EMBL/GenBank/DDBJ databases">
        <title>Draft genome sequence of Xylanibacillus composti strain K13.</title>
        <authorList>
            <person name="Uke A."/>
            <person name="Chhe C."/>
            <person name="Baramee S."/>
            <person name="Kosugi A."/>
        </authorList>
    </citation>
    <scope>NUCLEOTIDE SEQUENCE</scope>
    <source>
        <strain evidence="5">K13</strain>
    </source>
</reference>
<keyword evidence="1" id="KW-0805">Transcription regulation</keyword>
<dbReference type="Proteomes" id="UP000677918">
    <property type="component" value="Unassembled WGS sequence"/>
</dbReference>
<dbReference type="SUPFAM" id="SSF46894">
    <property type="entry name" value="C-terminal effector domain of the bipartite response regulators"/>
    <property type="match status" value="1"/>
</dbReference>
<dbReference type="SMART" id="SM00421">
    <property type="entry name" value="HTH_LUXR"/>
    <property type="match status" value="1"/>
</dbReference>
<proteinExistence type="predicted"/>
<dbReference type="GO" id="GO:0006355">
    <property type="term" value="P:regulation of DNA-templated transcription"/>
    <property type="evidence" value="ECO:0007669"/>
    <property type="project" value="InterPro"/>
</dbReference>
<dbReference type="PANTHER" id="PTHR44688">
    <property type="entry name" value="DNA-BINDING TRANSCRIPTIONAL ACTIVATOR DEVR_DOSR"/>
    <property type="match status" value="1"/>
</dbReference>
<dbReference type="AlphaFoldDB" id="A0A8J4M317"/>
<keyword evidence="2" id="KW-0238">DNA-binding</keyword>
<dbReference type="Pfam" id="PF00196">
    <property type="entry name" value="GerE"/>
    <property type="match status" value="1"/>
</dbReference>
<dbReference type="CDD" id="cd06170">
    <property type="entry name" value="LuxR_C_like"/>
    <property type="match status" value="1"/>
</dbReference>
<feature type="domain" description="HTH luxR-type" evidence="4">
    <location>
        <begin position="141"/>
        <end position="206"/>
    </location>
</feature>
<gene>
    <name evidence="5" type="ORF">XYCOK13_19350</name>
</gene>
<dbReference type="PROSITE" id="PS50043">
    <property type="entry name" value="HTH_LUXR_2"/>
    <property type="match status" value="1"/>
</dbReference>
<dbReference type="EMBL" id="BOVK01000024">
    <property type="protein sequence ID" value="GIQ69111.1"/>
    <property type="molecule type" value="Genomic_DNA"/>
</dbReference>
<evidence type="ECO:0000256" key="3">
    <source>
        <dbReference type="ARBA" id="ARBA00023163"/>
    </source>
</evidence>
<dbReference type="Gene3D" id="3.40.50.2300">
    <property type="match status" value="1"/>
</dbReference>
<protein>
    <recommendedName>
        <fullName evidence="4">HTH luxR-type domain-containing protein</fullName>
    </recommendedName>
</protein>